<keyword evidence="1" id="KW-0255">Endonuclease</keyword>
<comment type="caution">
    <text evidence="1">The sequence shown here is derived from an EMBL/GenBank/DDBJ whole genome shotgun (WGS) entry which is preliminary data.</text>
</comment>
<dbReference type="EMBL" id="NQMN01000001">
    <property type="protein sequence ID" value="PAF55087.1"/>
    <property type="molecule type" value="Genomic_DNA"/>
</dbReference>
<sequence length="421" mass="49672">MKTLVEACRNFSGTKDDQFIGVKFEQNDLEIVFPYGYRIPRTEKDCKESIRSLISTFSLSQEMFVNNKTILTNNKNQEVIPFSDFFWLISDYLNNGSYMSRTTSERINTKGKINWKKTLNSTTMFFGKKLFFQKIFVNKNNYYKSQLTDIHMHCLNISLSFVGFLYPGVYANKSSININRSNLAYYISLINKEINLTFIDRNLLLLNALKRILLSYYEKLDAKASTIKYGVSSYETIWESLIKYHFSNQNESNFYPSASWYILNREKYNDSHLRPDTIMKLNNSLYILDAKYYKFGVSDDLKDLPHTDSIQKQITYGDYAYKMDHETSEIFNAFLMPFDKENNSFHLKVDDISVIGYAKSNWNLDKEELNNKELKHRTIFAILLDTKFIIDSFWKRNQNIKKLLVKKVKKAYELYSSKSYL</sequence>
<dbReference type="Pfam" id="PF09563">
    <property type="entry name" value="RE_LlaJI"/>
    <property type="match status" value="1"/>
</dbReference>
<keyword evidence="1" id="KW-0540">Nuclease</keyword>
<keyword evidence="2" id="KW-1185">Reference proteome</keyword>
<reference evidence="1" key="1">
    <citation type="submission" date="2017-08" db="EMBL/GenBank/DDBJ databases">
        <authorList>
            <person name="Alvarez-Ponce D."/>
            <person name="Weitzman C.L."/>
            <person name="Tillett R.L."/>
            <person name="Sandmeier F.C."/>
            <person name="Tracy C.R."/>
        </authorList>
    </citation>
    <scope>NUCLEOTIDE SEQUENCE [LARGE SCALE GENOMIC DNA]</scope>
    <source>
        <strain evidence="1">PS6</strain>
    </source>
</reference>
<accession>A0ABX4H5A9</accession>
<dbReference type="GO" id="GO:0004519">
    <property type="term" value="F:endonuclease activity"/>
    <property type="evidence" value="ECO:0007669"/>
    <property type="project" value="UniProtKB-KW"/>
</dbReference>
<dbReference type="Proteomes" id="UP000217033">
    <property type="component" value="Unassembled WGS sequence"/>
</dbReference>
<evidence type="ECO:0000313" key="1">
    <source>
        <dbReference type="EMBL" id="PAF55087.1"/>
    </source>
</evidence>
<dbReference type="InterPro" id="IPR018579">
    <property type="entry name" value="Restrct_endonuc_II_LlaJI"/>
</dbReference>
<evidence type="ECO:0000313" key="2">
    <source>
        <dbReference type="Proteomes" id="UP000217033"/>
    </source>
</evidence>
<keyword evidence="1" id="KW-0378">Hydrolase</keyword>
<gene>
    <name evidence="1" type="ORF">CJF60_00140</name>
</gene>
<name>A0ABX4H5A9_9BACT</name>
<proteinExistence type="predicted"/>
<protein>
    <submittedName>
        <fullName evidence="1">LlaJI family restriction endonuclease</fullName>
    </submittedName>
</protein>
<organism evidence="1 2">
    <name type="scientific">Mycoplasmopsis agassizii</name>
    <dbReference type="NCBI Taxonomy" id="33922"/>
    <lineage>
        <taxon>Bacteria</taxon>
        <taxon>Bacillati</taxon>
        <taxon>Mycoplasmatota</taxon>
        <taxon>Mycoplasmoidales</taxon>
        <taxon>Metamycoplasmataceae</taxon>
        <taxon>Mycoplasmopsis</taxon>
    </lineage>
</organism>
<dbReference type="RefSeq" id="WP_084232710.1">
    <property type="nucleotide sequence ID" value="NZ_FWXE01000011.1"/>
</dbReference>